<dbReference type="InterPro" id="IPR050238">
    <property type="entry name" value="DNA_Rep/Repair_Clamp_Loader"/>
</dbReference>
<dbReference type="Gene3D" id="3.40.50.300">
    <property type="entry name" value="P-loop containing nucleotide triphosphate hydrolases"/>
    <property type="match status" value="1"/>
</dbReference>
<reference evidence="1" key="1">
    <citation type="submission" date="2021-06" db="EMBL/GenBank/DDBJ databases">
        <title>An adapted protocol for Saccharibacteria cultivation: two new species join this phylum of Candidate Phyla Radiations.</title>
        <authorList>
            <person name="Ibrahim A."/>
            <person name="Maatouk M."/>
            <person name="Zgheib R."/>
            <person name="Haddad G."/>
            <person name="Bou Khalil J."/>
            <person name="Raoult D."/>
            <person name="Bittar F."/>
        </authorList>
    </citation>
    <scope>NUCLEOTIDE SEQUENCE</scope>
    <source>
        <strain evidence="1">IHU1</strain>
    </source>
</reference>
<evidence type="ECO:0000313" key="2">
    <source>
        <dbReference type="Proteomes" id="UP000679129"/>
    </source>
</evidence>
<protein>
    <submittedName>
        <fullName evidence="1">AAA family ATPase</fullName>
    </submittedName>
</protein>
<dbReference type="Proteomes" id="UP000679129">
    <property type="component" value="Chromosome"/>
</dbReference>
<keyword evidence="2" id="KW-1185">Reference proteome</keyword>
<dbReference type="EMBL" id="CP076460">
    <property type="protein sequence ID" value="QWQ32706.1"/>
    <property type="molecule type" value="Genomic_DNA"/>
</dbReference>
<gene>
    <name evidence="1" type="ORF">KOY48_02700</name>
</gene>
<accession>A0A8F1MC16</accession>
<sequence length="269" mass="30239">MPEVIISARDAQKISQISSQLPHALLVIADYGLDGPGVAQMLVKNSDVFHLKPLSEKQTISVDQIRELISMLRTYAINRRVIIIDEADSMTEPSQNAFLKALEEPNKNTNFILVAKNPKLMLDTVRSRCQTLTLHKTTSAQDKKLLEKYNLDPASSQQILFLAAGRPLLIKELAENPEKFAEYRQLATDAKQILATNREYDTFKNLVKYFSDRQKAILLTDIIVNMIRFQSLSHGMNSSLEEQLEKTTSVASALKSNANVRLALTQLVI</sequence>
<dbReference type="AlphaFoldDB" id="A0A8F1MC16"/>
<name>A0A8F1MC16_9BACT</name>
<dbReference type="KEGG" id="mnd:KOY48_02700"/>
<dbReference type="SUPFAM" id="SSF52540">
    <property type="entry name" value="P-loop containing nucleoside triphosphate hydrolases"/>
    <property type="match status" value="1"/>
</dbReference>
<dbReference type="PANTHER" id="PTHR11669:SF8">
    <property type="entry name" value="DNA POLYMERASE III SUBUNIT DELTA"/>
    <property type="match status" value="1"/>
</dbReference>
<dbReference type="Pfam" id="PF13177">
    <property type="entry name" value="DNA_pol3_delta2"/>
    <property type="match status" value="1"/>
</dbReference>
<dbReference type="PANTHER" id="PTHR11669">
    <property type="entry name" value="REPLICATION FACTOR C / DNA POLYMERASE III GAMMA-TAU SUBUNIT"/>
    <property type="match status" value="1"/>
</dbReference>
<organism evidence="1 2">
    <name type="scientific">Candidatus Minimicrobia naudis</name>
    <dbReference type="NCBI Taxonomy" id="2841263"/>
    <lineage>
        <taxon>Bacteria</taxon>
        <taxon>Candidatus Saccharimonadota</taxon>
        <taxon>Candidatus Saccharimonadota incertae sedis</taxon>
        <taxon>Candidatus Minimicrobia</taxon>
    </lineage>
</organism>
<dbReference type="InterPro" id="IPR027417">
    <property type="entry name" value="P-loop_NTPase"/>
</dbReference>
<proteinExistence type="predicted"/>
<evidence type="ECO:0000313" key="1">
    <source>
        <dbReference type="EMBL" id="QWQ32706.1"/>
    </source>
</evidence>
<dbReference type="GO" id="GO:0006261">
    <property type="term" value="P:DNA-templated DNA replication"/>
    <property type="evidence" value="ECO:0007669"/>
    <property type="project" value="TreeGrafter"/>
</dbReference>